<dbReference type="Proteomes" id="UP001497680">
    <property type="component" value="Unassembled WGS sequence"/>
</dbReference>
<reference evidence="1 2" key="1">
    <citation type="journal article" date="2022" name="New Phytol.">
        <title>Ecological generalism drives hyperdiversity of secondary metabolite gene clusters in xylarialean endophytes.</title>
        <authorList>
            <person name="Franco M.E.E."/>
            <person name="Wisecaver J.H."/>
            <person name="Arnold A.E."/>
            <person name="Ju Y.M."/>
            <person name="Slot J.C."/>
            <person name="Ahrendt S."/>
            <person name="Moore L.P."/>
            <person name="Eastman K.E."/>
            <person name="Scott K."/>
            <person name="Konkel Z."/>
            <person name="Mondo S.J."/>
            <person name="Kuo A."/>
            <person name="Hayes R.D."/>
            <person name="Haridas S."/>
            <person name="Andreopoulos B."/>
            <person name="Riley R."/>
            <person name="LaButti K."/>
            <person name="Pangilinan J."/>
            <person name="Lipzen A."/>
            <person name="Amirebrahimi M."/>
            <person name="Yan J."/>
            <person name="Adam C."/>
            <person name="Keymanesh K."/>
            <person name="Ng V."/>
            <person name="Louie K."/>
            <person name="Northen T."/>
            <person name="Drula E."/>
            <person name="Henrissat B."/>
            <person name="Hsieh H.M."/>
            <person name="Youens-Clark K."/>
            <person name="Lutzoni F."/>
            <person name="Miadlikowska J."/>
            <person name="Eastwood D.C."/>
            <person name="Hamelin R.C."/>
            <person name="Grigoriev I.V."/>
            <person name="U'Ren J.M."/>
        </authorList>
    </citation>
    <scope>NUCLEOTIDE SEQUENCE [LARGE SCALE GENOMIC DNA]</scope>
    <source>
        <strain evidence="1 2">ER1909</strain>
    </source>
</reference>
<protein>
    <submittedName>
        <fullName evidence="1">Uncharacterized protein</fullName>
    </submittedName>
</protein>
<sequence>MPAILLFCIAEEAKPFVYRAMNTKLFDGGLSCFWLVETHAAPSATWPTPPHDAPHIDGQQLKMELKKDEPFETEFIGASVEDCRKWAMEMQYRVNYIEQDHIAILDERGIRDGTVLMSCYVHAPGLVLGEEGEDGIFPKEADRWYDFRIELRHVPRFTASFSIGVLQACPVYFGRKEDLTDANGVFDVEKAEKITVSEEGNPSFDRTFITSDRPV</sequence>
<proteinExistence type="predicted"/>
<evidence type="ECO:0000313" key="2">
    <source>
        <dbReference type="Proteomes" id="UP001497680"/>
    </source>
</evidence>
<evidence type="ECO:0000313" key="1">
    <source>
        <dbReference type="EMBL" id="KAI6089818.1"/>
    </source>
</evidence>
<name>A0ACC0DAN2_9PEZI</name>
<gene>
    <name evidence="1" type="ORF">F4821DRAFT_53064</name>
</gene>
<accession>A0ACC0DAN2</accession>
<keyword evidence="2" id="KW-1185">Reference proteome</keyword>
<comment type="caution">
    <text evidence="1">The sequence shown here is derived from an EMBL/GenBank/DDBJ whole genome shotgun (WGS) entry which is preliminary data.</text>
</comment>
<organism evidence="1 2">
    <name type="scientific">Hypoxylon rubiginosum</name>
    <dbReference type="NCBI Taxonomy" id="110542"/>
    <lineage>
        <taxon>Eukaryota</taxon>
        <taxon>Fungi</taxon>
        <taxon>Dikarya</taxon>
        <taxon>Ascomycota</taxon>
        <taxon>Pezizomycotina</taxon>
        <taxon>Sordariomycetes</taxon>
        <taxon>Xylariomycetidae</taxon>
        <taxon>Xylariales</taxon>
        <taxon>Hypoxylaceae</taxon>
        <taxon>Hypoxylon</taxon>
    </lineage>
</organism>
<dbReference type="EMBL" id="MU394294">
    <property type="protein sequence ID" value="KAI6089818.1"/>
    <property type="molecule type" value="Genomic_DNA"/>
</dbReference>